<feature type="chain" id="PRO_5041665567" description="Serine aminopeptidase S33 domain-containing protein" evidence="1">
    <location>
        <begin position="23"/>
        <end position="378"/>
    </location>
</feature>
<accession>A0AA88ACY6</accession>
<dbReference type="SUPFAM" id="SSF53474">
    <property type="entry name" value="alpha/beta-Hydrolases"/>
    <property type="match status" value="1"/>
</dbReference>
<proteinExistence type="predicted"/>
<feature type="signal peptide" evidence="1">
    <location>
        <begin position="1"/>
        <end position="22"/>
    </location>
</feature>
<protein>
    <recommendedName>
        <fullName evidence="4">Serine aminopeptidase S33 domain-containing protein</fullName>
    </recommendedName>
</protein>
<dbReference type="PANTHER" id="PTHR47381:SF3">
    <property type="entry name" value="ALPHA_BETA-HYDROLASES SUPERFAMILY PROTEIN"/>
    <property type="match status" value="1"/>
</dbReference>
<organism evidence="2 3">
    <name type="scientific">Ficus carica</name>
    <name type="common">Common fig</name>
    <dbReference type="NCBI Taxonomy" id="3494"/>
    <lineage>
        <taxon>Eukaryota</taxon>
        <taxon>Viridiplantae</taxon>
        <taxon>Streptophyta</taxon>
        <taxon>Embryophyta</taxon>
        <taxon>Tracheophyta</taxon>
        <taxon>Spermatophyta</taxon>
        <taxon>Magnoliopsida</taxon>
        <taxon>eudicotyledons</taxon>
        <taxon>Gunneridae</taxon>
        <taxon>Pentapetalae</taxon>
        <taxon>rosids</taxon>
        <taxon>fabids</taxon>
        <taxon>Rosales</taxon>
        <taxon>Moraceae</taxon>
        <taxon>Ficeae</taxon>
        <taxon>Ficus</taxon>
    </lineage>
</organism>
<gene>
    <name evidence="2" type="ORF">TIFTF001_012787</name>
</gene>
<evidence type="ECO:0008006" key="4">
    <source>
        <dbReference type="Google" id="ProtNLM"/>
    </source>
</evidence>
<evidence type="ECO:0000313" key="3">
    <source>
        <dbReference type="Proteomes" id="UP001187192"/>
    </source>
</evidence>
<dbReference type="Gene3D" id="3.40.50.1820">
    <property type="entry name" value="alpha/beta hydrolase"/>
    <property type="match status" value="2"/>
</dbReference>
<dbReference type="EMBL" id="BTGU01000016">
    <property type="protein sequence ID" value="GMN43588.1"/>
    <property type="molecule type" value="Genomic_DNA"/>
</dbReference>
<dbReference type="PANTHER" id="PTHR47381">
    <property type="entry name" value="ALPHA/BETA-HYDROLASES SUPERFAMILY PROTEIN"/>
    <property type="match status" value="1"/>
</dbReference>
<dbReference type="Proteomes" id="UP001187192">
    <property type="component" value="Unassembled WGS sequence"/>
</dbReference>
<dbReference type="InterPro" id="IPR029058">
    <property type="entry name" value="AB_hydrolase_fold"/>
</dbReference>
<keyword evidence="1" id="KW-0732">Signal</keyword>
<sequence>MSLSLLCVVMLAFSSLPQMITSIEHDTNHSGPTHVPICLRHVTSSSVYRPKPVPGKNPSTSKLTGSEEEFVAVKKLRAEFVKVLCSRRSTEVPLSVKPTKPSTNPVCQSAVSPQFRESMASSPKANIKNLKELLQEENLYLTTEVDHDVAGEGVRRPKGTRKGQGEQGRVPVLIISIKDKQHKHKTRPAVVFLHGTGQCKESLRPLLEAYASRGYISIAIDSRYHGERASSNSTYQDVWDLIKLADYLTEKKDIDPTRIGITGISLGEARIDLRKSVIDKEVVKKVWDRIAPGLASRFDSPYTIPAIAPRPLLILNGADDPLCPLPGLEVPVSRARDAYGNRHLLDNFKFIAQPGIGHQLTPQMVKEASDWFDKFLMR</sequence>
<keyword evidence="3" id="KW-1185">Reference proteome</keyword>
<dbReference type="AlphaFoldDB" id="A0AA88ACY6"/>
<comment type="caution">
    <text evidence="2">The sequence shown here is derived from an EMBL/GenBank/DDBJ whole genome shotgun (WGS) entry which is preliminary data.</text>
</comment>
<name>A0AA88ACY6_FICCA</name>
<reference evidence="2" key="1">
    <citation type="submission" date="2023-07" db="EMBL/GenBank/DDBJ databases">
        <title>draft genome sequence of fig (Ficus carica).</title>
        <authorList>
            <person name="Takahashi T."/>
            <person name="Nishimura K."/>
        </authorList>
    </citation>
    <scope>NUCLEOTIDE SEQUENCE</scope>
</reference>
<evidence type="ECO:0000313" key="2">
    <source>
        <dbReference type="EMBL" id="GMN43588.1"/>
    </source>
</evidence>
<evidence type="ECO:0000256" key="1">
    <source>
        <dbReference type="SAM" id="SignalP"/>
    </source>
</evidence>